<feature type="chain" id="PRO_5020521097" description="C-type lectin domain-containing protein" evidence="2">
    <location>
        <begin position="39"/>
        <end position="457"/>
    </location>
</feature>
<protein>
    <recommendedName>
        <fullName evidence="5">C-type lectin domain-containing protein</fullName>
    </recommendedName>
</protein>
<keyword evidence="2" id="KW-0732">Signal</keyword>
<proteinExistence type="predicted"/>
<reference evidence="3 4" key="1">
    <citation type="journal article" date="2015" name="Genome Biol.">
        <title>Comparative genomics of Steinernema reveals deeply conserved gene regulatory networks.</title>
        <authorList>
            <person name="Dillman A.R."/>
            <person name="Macchietto M."/>
            <person name="Porter C.F."/>
            <person name="Rogers A."/>
            <person name="Williams B."/>
            <person name="Antoshechkin I."/>
            <person name="Lee M.M."/>
            <person name="Goodwin Z."/>
            <person name="Lu X."/>
            <person name="Lewis E.E."/>
            <person name="Goodrich-Blair H."/>
            <person name="Stock S.P."/>
            <person name="Adams B.J."/>
            <person name="Sternberg P.W."/>
            <person name="Mortazavi A."/>
        </authorList>
    </citation>
    <scope>NUCLEOTIDE SEQUENCE [LARGE SCALE GENOMIC DNA]</scope>
    <source>
        <strain evidence="3 4">ALL</strain>
    </source>
</reference>
<feature type="region of interest" description="Disordered" evidence="1">
    <location>
        <begin position="103"/>
        <end position="125"/>
    </location>
</feature>
<reference evidence="3 4" key="2">
    <citation type="journal article" date="2019" name="G3 (Bethesda)">
        <title>Hybrid Assembly of the Genome of the Entomopathogenic Nematode Steinernema carpocapsae Identifies the X-Chromosome.</title>
        <authorList>
            <person name="Serra L."/>
            <person name="Macchietto M."/>
            <person name="Macias-Munoz A."/>
            <person name="McGill C.J."/>
            <person name="Rodriguez I.M."/>
            <person name="Rodriguez B."/>
            <person name="Murad R."/>
            <person name="Mortazavi A."/>
        </authorList>
    </citation>
    <scope>NUCLEOTIDE SEQUENCE [LARGE SCALE GENOMIC DNA]</scope>
    <source>
        <strain evidence="3 4">ALL</strain>
    </source>
</reference>
<evidence type="ECO:0008006" key="5">
    <source>
        <dbReference type="Google" id="ProtNLM"/>
    </source>
</evidence>
<evidence type="ECO:0000256" key="2">
    <source>
        <dbReference type="SAM" id="SignalP"/>
    </source>
</evidence>
<name>A0A4U5M1P8_STECR</name>
<sequence length="457" mass="53763">MAHVHCYCHNRGRLPKMTPRLLAGIAFLLCLQTQTASGYKSLKCQPEFVKDCSSFEQKLDYVEGELHDVRHIVKGLRRRIHHLEEELRYADEENEELNERLNNALDRKNDDEVELPPQEKLDKAEKQQKSVLDMIHEEEAEKEALQEEINKLTSMIREYSENVQDLRVYYKHKATIEKGGDRHRIENLKTENRKIAKRFENKELVRFNSMRELIDQLQKWEEELQQEHEELHRVEVRLVKLYKKRTLLEASIRQLKQILGLIRAEEERKERLRQEEEARKREARMTCPSGYVQQSNKKCCPHGFVFRQSYGKCIGIFGIRDAAKSTRSPADMWSNCPASSKPLTIQNAPQNKDIYDIFREMRKPIAEDSGFVIGMYLPNGMEEKLENYRWADGDTSTYRLFEKQFGPSAKFMCAHQPITYKTNIDQWFNCADHVIASNYNRIACSAPASERIDPHEK</sequence>
<dbReference type="AlphaFoldDB" id="A0A4U5M1P8"/>
<evidence type="ECO:0000313" key="3">
    <source>
        <dbReference type="EMBL" id="TKR62562.1"/>
    </source>
</evidence>
<accession>A0A4U5M1P8</accession>
<organism evidence="3 4">
    <name type="scientific">Steinernema carpocapsae</name>
    <name type="common">Entomopathogenic nematode</name>
    <dbReference type="NCBI Taxonomy" id="34508"/>
    <lineage>
        <taxon>Eukaryota</taxon>
        <taxon>Metazoa</taxon>
        <taxon>Ecdysozoa</taxon>
        <taxon>Nematoda</taxon>
        <taxon>Chromadorea</taxon>
        <taxon>Rhabditida</taxon>
        <taxon>Tylenchina</taxon>
        <taxon>Panagrolaimomorpha</taxon>
        <taxon>Strongyloidoidea</taxon>
        <taxon>Steinernematidae</taxon>
        <taxon>Steinernema</taxon>
    </lineage>
</organism>
<dbReference type="EMBL" id="AZBU02000010">
    <property type="protein sequence ID" value="TKR62562.1"/>
    <property type="molecule type" value="Genomic_DNA"/>
</dbReference>
<evidence type="ECO:0000313" key="4">
    <source>
        <dbReference type="Proteomes" id="UP000298663"/>
    </source>
</evidence>
<keyword evidence="4" id="KW-1185">Reference proteome</keyword>
<gene>
    <name evidence="3" type="ORF">L596_026496</name>
</gene>
<comment type="caution">
    <text evidence="3">The sequence shown here is derived from an EMBL/GenBank/DDBJ whole genome shotgun (WGS) entry which is preliminary data.</text>
</comment>
<dbReference type="Proteomes" id="UP000298663">
    <property type="component" value="Unassembled WGS sequence"/>
</dbReference>
<evidence type="ECO:0000256" key="1">
    <source>
        <dbReference type="SAM" id="MobiDB-lite"/>
    </source>
</evidence>
<feature type="signal peptide" evidence="2">
    <location>
        <begin position="1"/>
        <end position="38"/>
    </location>
</feature>